<sequence length="660" mass="72651">MFGHRRPEEVTELLGVGGSAAQGEELLIAIRVAKNQIIGNIDKKRRYTQLGAIPKIVSVLMDAGKNSEDDAVIVNAADAIGSLARGSGEVLGAVVGAGAVPALTEFLFHPNKKVVNASACILEMIFQSKLAQKFDFLKEEARNFVGLLLNSDSKEVIKLAASIIVRSCETHGEQMVCEAEFMEKLIILLRGPSDQKDACLHSIAAIVKNNPEVSSKFPLKEKGKALDTLANLINDQHPMTRFLSCKCLIFIGHAPSDMEELELKYKLVVILTKLLGETDQAGIEVPFLLRDLIANSMELCEQAFSVNIDECYFRALERSTQAKHRVGILSVLAELSLVMDEYRGKQMVLDAVLKVTEGGPEDVPEDVRVAAWSCIRSIVKSIQPLDGGVLYSIEFIIPLFRILQDPSVNVKILAFDSLEIIAGNYYAGKSVLIKDGPKQLVQLTKSVDSIIRTKSLRMLRNLMFDASIADKDKILKELTLSTLARLIRDSEHTVQEQALGILCNLSSSECIKHIFAEDNLILDAIIKQLQNESSGDELITQGMSTLCIASTGSEPQKNILLDKILLPQADGNAPSLAIKFLQSTHDPLRVAILWFLANLAYPDGDYASSRLTRLQEEGVVSQLESMVNDPDNDVKVYNSTAIFKVIYVEYVFRTLINLLL</sequence>
<evidence type="ECO:0000256" key="4">
    <source>
        <dbReference type="ARBA" id="ARBA00022737"/>
    </source>
</evidence>
<dbReference type="EMBL" id="CP136895">
    <property type="protein sequence ID" value="WOL11685.1"/>
    <property type="molecule type" value="Genomic_DNA"/>
</dbReference>
<keyword evidence="3" id="KW-0963">Cytoplasm</keyword>
<evidence type="ECO:0000256" key="3">
    <source>
        <dbReference type="ARBA" id="ARBA00022490"/>
    </source>
</evidence>
<dbReference type="GO" id="GO:0005634">
    <property type="term" value="C:nucleus"/>
    <property type="evidence" value="ECO:0007669"/>
    <property type="project" value="UniProtKB-SubCell"/>
</dbReference>
<dbReference type="SMART" id="SM00185">
    <property type="entry name" value="ARM"/>
    <property type="match status" value="5"/>
</dbReference>
<evidence type="ECO:0000256" key="2">
    <source>
        <dbReference type="ARBA" id="ARBA00004496"/>
    </source>
</evidence>
<dbReference type="AlphaFoldDB" id="A0AAQ3QKS5"/>
<dbReference type="PANTHER" id="PTHR15651:SF7">
    <property type="entry name" value="ARMADILLO REPEAT-CONTAINING PROTEIN 8"/>
    <property type="match status" value="1"/>
</dbReference>
<organism evidence="6 7">
    <name type="scientific">Canna indica</name>
    <name type="common">Indian-shot</name>
    <dbReference type="NCBI Taxonomy" id="4628"/>
    <lineage>
        <taxon>Eukaryota</taxon>
        <taxon>Viridiplantae</taxon>
        <taxon>Streptophyta</taxon>
        <taxon>Embryophyta</taxon>
        <taxon>Tracheophyta</taxon>
        <taxon>Spermatophyta</taxon>
        <taxon>Magnoliopsida</taxon>
        <taxon>Liliopsida</taxon>
        <taxon>Zingiberales</taxon>
        <taxon>Cannaceae</taxon>
        <taxon>Canna</taxon>
    </lineage>
</organism>
<dbReference type="InterPro" id="IPR016024">
    <property type="entry name" value="ARM-type_fold"/>
</dbReference>
<name>A0AAQ3QKS5_9LILI</name>
<dbReference type="GO" id="GO:0034657">
    <property type="term" value="C:GID complex"/>
    <property type="evidence" value="ECO:0007669"/>
    <property type="project" value="TreeGrafter"/>
</dbReference>
<dbReference type="InterPro" id="IPR011989">
    <property type="entry name" value="ARM-like"/>
</dbReference>
<reference evidence="6 7" key="1">
    <citation type="submission" date="2023-10" db="EMBL/GenBank/DDBJ databases">
        <title>Chromosome-scale genome assembly provides insights into flower coloration mechanisms of Canna indica.</title>
        <authorList>
            <person name="Li C."/>
        </authorList>
    </citation>
    <scope>NUCLEOTIDE SEQUENCE [LARGE SCALE GENOMIC DNA]</scope>
    <source>
        <tissue evidence="6">Flower</tissue>
    </source>
</reference>
<proteinExistence type="predicted"/>
<protein>
    <recommendedName>
        <fullName evidence="8">Armadillo repeat-containing protein 8</fullName>
    </recommendedName>
</protein>
<dbReference type="Proteomes" id="UP001327560">
    <property type="component" value="Chromosome 6"/>
</dbReference>
<dbReference type="InterPro" id="IPR000225">
    <property type="entry name" value="Armadillo"/>
</dbReference>
<evidence type="ECO:0000256" key="1">
    <source>
        <dbReference type="ARBA" id="ARBA00004123"/>
    </source>
</evidence>
<evidence type="ECO:0000313" key="6">
    <source>
        <dbReference type="EMBL" id="WOL11685.1"/>
    </source>
</evidence>
<dbReference type="PANTHER" id="PTHR15651">
    <property type="entry name" value="ARMADILLO REPEAT-CONTAINING PROTEIN 8"/>
    <property type="match status" value="1"/>
</dbReference>
<keyword evidence="4" id="KW-0677">Repeat</keyword>
<dbReference type="GO" id="GO:0043161">
    <property type="term" value="P:proteasome-mediated ubiquitin-dependent protein catabolic process"/>
    <property type="evidence" value="ECO:0007669"/>
    <property type="project" value="TreeGrafter"/>
</dbReference>
<dbReference type="Gene3D" id="1.25.10.10">
    <property type="entry name" value="Leucine-rich Repeat Variant"/>
    <property type="match status" value="2"/>
</dbReference>
<dbReference type="InterPro" id="IPR038739">
    <property type="entry name" value="ARMC8/Vid28"/>
</dbReference>
<evidence type="ECO:0008006" key="8">
    <source>
        <dbReference type="Google" id="ProtNLM"/>
    </source>
</evidence>
<keyword evidence="5" id="KW-0539">Nucleus</keyword>
<keyword evidence="7" id="KW-1185">Reference proteome</keyword>
<accession>A0AAQ3QKS5</accession>
<dbReference type="SUPFAM" id="SSF48371">
    <property type="entry name" value="ARM repeat"/>
    <property type="match status" value="1"/>
</dbReference>
<dbReference type="GO" id="GO:0005737">
    <property type="term" value="C:cytoplasm"/>
    <property type="evidence" value="ECO:0007669"/>
    <property type="project" value="UniProtKB-SubCell"/>
</dbReference>
<comment type="subcellular location">
    <subcellularLocation>
        <location evidence="2">Cytoplasm</location>
    </subcellularLocation>
    <subcellularLocation>
        <location evidence="1">Nucleus</location>
    </subcellularLocation>
</comment>
<evidence type="ECO:0000313" key="7">
    <source>
        <dbReference type="Proteomes" id="UP001327560"/>
    </source>
</evidence>
<gene>
    <name evidence="6" type="ORF">Cni_G20449</name>
</gene>
<evidence type="ECO:0000256" key="5">
    <source>
        <dbReference type="ARBA" id="ARBA00023242"/>
    </source>
</evidence>